<proteinExistence type="predicted"/>
<dbReference type="GO" id="GO:0016491">
    <property type="term" value="F:oxidoreductase activity"/>
    <property type="evidence" value="ECO:0007669"/>
    <property type="project" value="UniProtKB-ARBA"/>
</dbReference>
<dbReference type="InterPro" id="IPR036188">
    <property type="entry name" value="FAD/NAD-bd_sf"/>
</dbReference>
<comment type="caution">
    <text evidence="1">The sequence shown here is derived from an EMBL/GenBank/DDBJ whole genome shotgun (WGS) entry which is preliminary data.</text>
</comment>
<dbReference type="Gene3D" id="2.40.400.10">
    <property type="entry name" value="Acetoacetate decarboxylase-like"/>
    <property type="match status" value="1"/>
</dbReference>
<dbReference type="PANTHER" id="PTHR43563">
    <property type="entry name" value="AMINE OXIDASE"/>
    <property type="match status" value="1"/>
</dbReference>
<dbReference type="Pfam" id="PF06314">
    <property type="entry name" value="ADC"/>
    <property type="match status" value="1"/>
</dbReference>
<dbReference type="EMBL" id="JAPTGG010000017">
    <property type="protein sequence ID" value="MCZ0866837.1"/>
    <property type="molecule type" value="Genomic_DNA"/>
</dbReference>
<evidence type="ECO:0000313" key="1">
    <source>
        <dbReference type="EMBL" id="MCZ0866837.1"/>
    </source>
</evidence>
<keyword evidence="2" id="KW-1185">Reference proteome</keyword>
<dbReference type="SUPFAM" id="SSF51905">
    <property type="entry name" value="FAD/NAD(P)-binding domain"/>
    <property type="match status" value="1"/>
</dbReference>
<dbReference type="Proteomes" id="UP001069090">
    <property type="component" value="Unassembled WGS sequence"/>
</dbReference>
<gene>
    <name evidence="1" type="ORF">O0V09_16625</name>
</gene>
<dbReference type="InterPro" id="IPR050703">
    <property type="entry name" value="Flavin_MAO"/>
</dbReference>
<dbReference type="InterPro" id="IPR010451">
    <property type="entry name" value="Acetoacetate_decarboxylase"/>
</dbReference>
<dbReference type="Pfam" id="PF13450">
    <property type="entry name" value="NAD_binding_8"/>
    <property type="match status" value="1"/>
</dbReference>
<dbReference type="SUPFAM" id="SSF160104">
    <property type="entry name" value="Acetoacetate decarboxylase-like"/>
    <property type="match status" value="1"/>
</dbReference>
<dbReference type="InterPro" id="IPR023375">
    <property type="entry name" value="ADC_dom_sf"/>
</dbReference>
<protein>
    <submittedName>
        <fullName evidence="1">FAD-dependent oxidoreductase</fullName>
    </submittedName>
</protein>
<dbReference type="GO" id="GO:0016829">
    <property type="term" value="F:lyase activity"/>
    <property type="evidence" value="ECO:0007669"/>
    <property type="project" value="InterPro"/>
</dbReference>
<evidence type="ECO:0000313" key="2">
    <source>
        <dbReference type="Proteomes" id="UP001069090"/>
    </source>
</evidence>
<accession>A0A9J6RRY1</accession>
<organism evidence="1 2">
    <name type="scientific">Dasania phycosphaerae</name>
    <dbReference type="NCBI Taxonomy" id="2950436"/>
    <lineage>
        <taxon>Bacteria</taxon>
        <taxon>Pseudomonadati</taxon>
        <taxon>Pseudomonadota</taxon>
        <taxon>Gammaproteobacteria</taxon>
        <taxon>Cellvibrionales</taxon>
        <taxon>Spongiibacteraceae</taxon>
        <taxon>Dasania</taxon>
    </lineage>
</organism>
<sequence length="1056" mass="120097">MEQPNAPSFIYRGGDMLDHPPFQQQNTKMYGFFIEGQIDALQQCIDRDLNAAAAGQYNFKPLSNFVMLTFANIQKCYSSSSQDIGKGWGVENDVCFWVPVGNIVSKDGKEYLNDFYWYTPYIWVNNPIAMVNGRDIYGYPKTIAEINLPPHNAPDYFSAAVNSFKQYSRETESEWNQALSIKNLTPGETPVEKWDDFVDAMKGIFELADGAHLYRPDLNGYQEILHDLTQPQLAQIFLRQLPEGDGQKAAYQALVEAPAIVNSFSAGGLLLGDYEVTINNIDSIPLARDLGIKTGAQTSAFNFWVDFGFTVPAAKTLVNNSHIAAKQKIAILGGGVASCTAAMALTNQPGWQDKYDITLYQKGWRIGGKGASGRNSAMGERIEEHGLHIWFGFYRNAFEYIQQAYAELDRPEGSTLRTWQDAFKPHNFVVHMEHFNDIWTPWCLDFPTTPGNPGVGTESVTVWKLIRTIYAYIHEWLGDIRGEIKQAESLEKARNKTTPKSLKARLLSLDDWIEDEIKEARDDIESVVSGLHNFIESLPEDISAQKISERSLLKHILEEIKEWIEEEAREYLDNNANIRHLFIGIDLGITIIAGMIRDDVIHEGYDVINHLDFREWLRRNGANETYTVQSTTVRALYDLIFAFEDGDIHKANVEAGTMLRGLLRIGLCYNGSVMWKMQAGMGDTIFTPYYQLLKQRGVKFKFFHEVDELILDPNDPSTVQQIRLNRQVDLVDGEQGYHPLVNVKSIGCWPSAPLYQQIVPEQAQLLQDNNIDLESFWSEWPRVYQQHYGKPLPQTLLEKGKDFDLVIHGMSIGGMPYNCQQLLQHSPKLANCHKNVKTVVTQAYQLWTNPSLPELGWEHYSDTGEQPVMTSWTEPVDTWAAMNQLLGKEDWGDLQLNPKNVAYYCGVQNITEIPARDDYEFPQRCKDKVQHNCLQQMKHELYSLWPNAGTADSFDWQVLTSPNQLQGEQRFQDQYWRSNINPSERYVQSLVDSSKHRIETKIDDFSNIYFTGDWIKTGLNAGCVEAATMAGLQTSRAICGHPKIIKGEFDFGDSDL</sequence>
<dbReference type="AlphaFoldDB" id="A0A9J6RRY1"/>
<dbReference type="RefSeq" id="WP_258332787.1">
    <property type="nucleotide sequence ID" value="NZ_JAPTGG010000017.1"/>
</dbReference>
<dbReference type="PANTHER" id="PTHR43563:SF1">
    <property type="entry name" value="AMINE OXIDASE [FLAVIN-CONTAINING] B"/>
    <property type="match status" value="1"/>
</dbReference>
<name>A0A9J6RRY1_9GAMM</name>
<dbReference type="Gene3D" id="3.50.50.60">
    <property type="entry name" value="FAD/NAD(P)-binding domain"/>
    <property type="match status" value="1"/>
</dbReference>
<reference evidence="1 2" key="1">
    <citation type="submission" date="2022-12" db="EMBL/GenBank/DDBJ databases">
        <title>Dasania phycosphaerae sp. nov., isolated from particulate material of the south coast of Korea.</title>
        <authorList>
            <person name="Jiang Y."/>
        </authorList>
    </citation>
    <scope>NUCLEOTIDE SEQUENCE [LARGE SCALE GENOMIC DNA]</scope>
    <source>
        <strain evidence="1 2">GY-19</strain>
    </source>
</reference>